<proteinExistence type="predicted"/>
<organism evidence="1 2">
    <name type="scientific">Vibrio phage VH1_2019</name>
    <dbReference type="NCBI Taxonomy" id="2686307"/>
    <lineage>
        <taxon>Viruses</taxon>
        <taxon>Duplodnaviria</taxon>
        <taxon>Heunggongvirae</taxon>
        <taxon>Uroviricota</taxon>
        <taxon>Caudoviricetes</taxon>
        <taxon>Pantevenvirales</taxon>
        <taxon>Straboviridae</taxon>
        <taxon>Schizotequatrovirus</taxon>
        <taxon>Schizotequatrovirus KVP40</taxon>
    </lineage>
</organism>
<reference evidence="1 2" key="1">
    <citation type="submission" date="2019-12" db="EMBL/GenBank/DDBJ databases">
        <authorList>
            <person name="Harris M."/>
            <person name="Ho T.C."/>
            <person name="Fruchtman H."/>
            <person name="Garin M."/>
            <person name="Kubatin V."/>
            <person name="Lu T."/>
            <person name="Xue L."/>
            <person name="Marr M.T."/>
        </authorList>
    </citation>
    <scope>NUCLEOTIDE SEQUENCE [LARGE SCALE GENOMIC DNA]</scope>
</reference>
<dbReference type="EMBL" id="MN794232">
    <property type="protein sequence ID" value="QHJ74282.1"/>
    <property type="molecule type" value="Genomic_DNA"/>
</dbReference>
<name>A0A6B9SYQ1_9CAUD</name>
<evidence type="ECO:0000313" key="2">
    <source>
        <dbReference type="Proteomes" id="UP000464957"/>
    </source>
</evidence>
<evidence type="ECO:0000313" key="1">
    <source>
        <dbReference type="EMBL" id="QHJ74282.1"/>
    </source>
</evidence>
<dbReference type="Proteomes" id="UP000464957">
    <property type="component" value="Segment"/>
</dbReference>
<accession>A0A6B9SYQ1</accession>
<gene>
    <name evidence="1" type="ORF">VH12019_00363</name>
</gene>
<protein>
    <submittedName>
        <fullName evidence="1">Uncharacterized protein</fullName>
    </submittedName>
</protein>
<sequence length="71" mass="8273">MGHYDCKECGTFGCFGECQEPANVEREKQRVERQARADKYAAILEAEERRVRDLEKARAFFLVHDRKGNPI</sequence>